<feature type="domain" description="Threonine/Serine exporter ThrE" evidence="9">
    <location>
        <begin position="11"/>
        <end position="137"/>
    </location>
</feature>
<evidence type="ECO:0000256" key="2">
    <source>
        <dbReference type="ARBA" id="ARBA00022475"/>
    </source>
</evidence>
<dbReference type="GO" id="GO:0005886">
    <property type="term" value="C:plasma membrane"/>
    <property type="evidence" value="ECO:0007669"/>
    <property type="project" value="UniProtKB-SubCell"/>
</dbReference>
<dbReference type="KEGG" id="lae:LBAT_1423"/>
<protein>
    <submittedName>
        <fullName evidence="11">Threonine/serine exporter</fullName>
    </submittedName>
</protein>
<reference evidence="10 12" key="1">
    <citation type="submission" date="2015-03" db="EMBL/GenBank/DDBJ databases">
        <title>Complete genome sequence of Lactobacillus acetotolerans NBRC 13120.</title>
        <authorList>
            <person name="Toh H."/>
            <person name="Morita H."/>
            <person name="Fujita N."/>
        </authorList>
    </citation>
    <scope>NUCLEOTIDE SEQUENCE [LARGE SCALE GENOMIC DNA]</scope>
    <source>
        <strain evidence="10 12">NBRC 13120</strain>
    </source>
</reference>
<feature type="transmembrane region" description="Helical" evidence="8">
    <location>
        <begin position="7"/>
        <end position="25"/>
    </location>
</feature>
<accession>A0A0D6A4R2</accession>
<evidence type="ECO:0000259" key="9">
    <source>
        <dbReference type="Pfam" id="PF12821"/>
    </source>
</evidence>
<keyword evidence="2" id="KW-1003">Cell membrane</keyword>
<dbReference type="InterPro" id="IPR024528">
    <property type="entry name" value="ThrE_2"/>
</dbReference>
<evidence type="ECO:0000313" key="13">
    <source>
        <dbReference type="Proteomes" id="UP000325393"/>
    </source>
</evidence>
<comment type="subcellular location">
    <subcellularLocation>
        <location evidence="1">Cell membrane</location>
        <topology evidence="1">Multi-pass membrane protein</topology>
    </subcellularLocation>
</comment>
<keyword evidence="3" id="KW-0997">Cell inner membrane</keyword>
<dbReference type="EMBL" id="CP044496">
    <property type="protein sequence ID" value="QFG51793.1"/>
    <property type="molecule type" value="Genomic_DNA"/>
</dbReference>
<evidence type="ECO:0000256" key="5">
    <source>
        <dbReference type="ARBA" id="ARBA00022989"/>
    </source>
</evidence>
<dbReference type="PANTHER" id="PTHR34390:SF1">
    <property type="entry name" value="SUCCINATE TRANSPORTER SUBUNIT YJJB-RELATED"/>
    <property type="match status" value="1"/>
</dbReference>
<dbReference type="InterPro" id="IPR050539">
    <property type="entry name" value="ThrE_Dicarb/AminoAcid_Exp"/>
</dbReference>
<evidence type="ECO:0000256" key="3">
    <source>
        <dbReference type="ARBA" id="ARBA00022519"/>
    </source>
</evidence>
<dbReference type="Proteomes" id="UP000035709">
    <property type="component" value="Chromosome"/>
</dbReference>
<organism evidence="10 12">
    <name type="scientific">Lactobacillus acetotolerans</name>
    <dbReference type="NCBI Taxonomy" id="1600"/>
    <lineage>
        <taxon>Bacteria</taxon>
        <taxon>Bacillati</taxon>
        <taxon>Bacillota</taxon>
        <taxon>Bacilli</taxon>
        <taxon>Lactobacillales</taxon>
        <taxon>Lactobacillaceae</taxon>
        <taxon>Lactobacillus</taxon>
    </lineage>
</organism>
<feature type="transmembrane region" description="Helical" evidence="8">
    <location>
        <begin position="61"/>
        <end position="77"/>
    </location>
</feature>
<sequence>MPFWLEIIINVAFSYLASVGFALTINVPHRALNLAGISGAAGWMVYWFANRASMGRMLSNLLGAFIVGILGLLFSRIKKCPMTVFNIPTIVPLVPGLPAYQAVRALVSGNLRSASDAILRVAVVTGAIALGMLLSTMCTEMFYRTKRYYQKKKFYIKNKS</sequence>
<evidence type="ECO:0000256" key="4">
    <source>
        <dbReference type="ARBA" id="ARBA00022692"/>
    </source>
</evidence>
<keyword evidence="5 8" id="KW-1133">Transmembrane helix</keyword>
<keyword evidence="12" id="KW-1185">Reference proteome</keyword>
<comment type="similarity">
    <text evidence="7">Belongs to the ThrE exporter (TC 2.A.79) family.</text>
</comment>
<evidence type="ECO:0000313" key="12">
    <source>
        <dbReference type="Proteomes" id="UP000035709"/>
    </source>
</evidence>
<keyword evidence="4 8" id="KW-0812">Transmembrane</keyword>
<dbReference type="EMBL" id="AP014808">
    <property type="protein sequence ID" value="BAQ57812.1"/>
    <property type="molecule type" value="Genomic_DNA"/>
</dbReference>
<evidence type="ECO:0000256" key="1">
    <source>
        <dbReference type="ARBA" id="ARBA00004651"/>
    </source>
</evidence>
<keyword evidence="6 8" id="KW-0472">Membrane</keyword>
<name>A0A0D6A4R2_9LACO</name>
<dbReference type="PANTHER" id="PTHR34390">
    <property type="entry name" value="UPF0442 PROTEIN YJJB-RELATED"/>
    <property type="match status" value="1"/>
</dbReference>
<proteinExistence type="inferred from homology"/>
<dbReference type="OrthoDB" id="9810047at2"/>
<reference evidence="11 13" key="2">
    <citation type="submission" date="2019-09" db="EMBL/GenBank/DDBJ databases">
        <title>Genome sequencing of Lactobacillus acetotolerans.</title>
        <authorList>
            <person name="Kim K."/>
        </authorList>
    </citation>
    <scope>NUCLEOTIDE SEQUENCE [LARGE SCALE GENOMIC DNA]</scope>
    <source>
        <strain evidence="11 13">LA749</strain>
    </source>
</reference>
<dbReference type="GeneID" id="78212786"/>
<evidence type="ECO:0000256" key="6">
    <source>
        <dbReference type="ARBA" id="ARBA00023136"/>
    </source>
</evidence>
<feature type="transmembrane region" description="Helical" evidence="8">
    <location>
        <begin position="117"/>
        <end position="143"/>
    </location>
</feature>
<dbReference type="Proteomes" id="UP000325393">
    <property type="component" value="Chromosome"/>
</dbReference>
<evidence type="ECO:0000256" key="7">
    <source>
        <dbReference type="ARBA" id="ARBA00034125"/>
    </source>
</evidence>
<feature type="transmembrane region" description="Helical" evidence="8">
    <location>
        <begin position="31"/>
        <end position="49"/>
    </location>
</feature>
<dbReference type="AlphaFoldDB" id="A0A0D6A4R2"/>
<evidence type="ECO:0000256" key="8">
    <source>
        <dbReference type="SAM" id="Phobius"/>
    </source>
</evidence>
<dbReference type="PATRIC" id="fig|1600.4.peg.1454"/>
<dbReference type="GO" id="GO:0015744">
    <property type="term" value="P:succinate transport"/>
    <property type="evidence" value="ECO:0007669"/>
    <property type="project" value="TreeGrafter"/>
</dbReference>
<evidence type="ECO:0000313" key="11">
    <source>
        <dbReference type="EMBL" id="QFG51793.1"/>
    </source>
</evidence>
<dbReference type="RefSeq" id="WP_056970756.1">
    <property type="nucleotide sequence ID" value="NZ_AP014808.1"/>
</dbReference>
<evidence type="ECO:0000313" key="10">
    <source>
        <dbReference type="EMBL" id="BAQ57812.1"/>
    </source>
</evidence>
<gene>
    <name evidence="11" type="ORF">LA749_07285</name>
    <name evidence="10" type="ORF">LBAT_1423</name>
</gene>
<dbReference type="Pfam" id="PF12821">
    <property type="entry name" value="ThrE_2"/>
    <property type="match status" value="1"/>
</dbReference>
<dbReference type="STRING" id="1600.LBAT_1423"/>